<evidence type="ECO:0000313" key="1">
    <source>
        <dbReference type="EMBL" id="ASR87185.1"/>
    </source>
</evidence>
<evidence type="ECO:0000313" key="2">
    <source>
        <dbReference type="Proteomes" id="UP000226328"/>
    </source>
</evidence>
<dbReference type="GeneID" id="60324679"/>
<dbReference type="Proteomes" id="UP000226328">
    <property type="component" value="Segment"/>
</dbReference>
<accession>A0A222ZS01</accession>
<gene>
    <name evidence="1" type="primary">16</name>
    <name evidence="1" type="ORF">SEA_LASTHOPE_16</name>
</gene>
<protein>
    <recommendedName>
        <fullName evidence="3">Head-to-tail connector protein</fullName>
    </recommendedName>
</protein>
<dbReference type="EMBL" id="MF140416">
    <property type="protein sequence ID" value="ASR87185.1"/>
    <property type="molecule type" value="Genomic_DNA"/>
</dbReference>
<organism evidence="1 2">
    <name type="scientific">Mycobacterium phage LastHope</name>
    <dbReference type="NCBI Taxonomy" id="2015886"/>
    <lineage>
        <taxon>Viruses</taxon>
        <taxon>Duplodnaviria</taxon>
        <taxon>Heunggongvirae</taxon>
        <taxon>Uroviricota</taxon>
        <taxon>Caudoviricetes</taxon>
        <taxon>Weiservirinae</taxon>
        <taxon>Anayavirus</taxon>
        <taxon>Anayavirus lasthope</taxon>
    </lineage>
</organism>
<name>A0A222ZS01_9CAUD</name>
<evidence type="ECO:0008006" key="3">
    <source>
        <dbReference type="Google" id="ProtNLM"/>
    </source>
</evidence>
<reference evidence="1 2" key="1">
    <citation type="submission" date="2017-05" db="EMBL/GenBank/DDBJ databases">
        <authorList>
            <person name="Gomez-Rosado J.O."/>
            <person name="Gonzalez-Garcia E.M."/>
            <person name="Gonzalez-Leon M.A."/>
            <person name="Gonzalez-Rodriguez J."/>
            <person name="Gonzalez-Santos L.I."/>
            <person name="Goveo-Rivera I.A."/>
            <person name="Gutierrez-Silva J.C."/>
            <person name="Issa-Mahmud S."/>
            <person name="Lopez-Llera J.N."/>
            <person name="Marrero-Visalden G."/>
            <person name="Muyet-Blasini E."/>
            <person name="Ortiz-Torres X.D."/>
            <person name="Palacios-Vallejo J.G."/>
            <person name="Pichardo-Gonzalez P.A."/>
            <person name="Pou-Acosta P.M."/>
            <person name="Velez-Velazquez R.M."/>
            <person name="Fernandez-Martinez M."/>
            <person name="Maldonado-Vazquez N."/>
            <person name="Rubin M."/>
            <person name="Vazquez E."/>
            <person name="Stoner T.H."/>
            <person name="Garlena R.A."/>
            <person name="Russell D.A."/>
            <person name="Pope W.H."/>
            <person name="Jacobs-Sera D."/>
            <person name="Hatfull G.F."/>
        </authorList>
    </citation>
    <scope>NUCLEOTIDE SEQUENCE [LARGE SCALE GENOMIC DNA]</scope>
</reference>
<proteinExistence type="predicted"/>
<dbReference type="KEGG" id="vg:60324679"/>
<keyword evidence="2" id="KW-1185">Reference proteome</keyword>
<dbReference type="RefSeq" id="YP_009953210.1">
    <property type="nucleotide sequence ID" value="NC_051620.1"/>
</dbReference>
<sequence length="96" mass="10258">MPYRPLDMPYSEHNAIRTMPDIKLACELIGAELRDQAAAIADAQTEIDGAGDGYEMVPAHGRTRARVYVRAESGEAIAAEDDVAPLMQVSASLGPS</sequence>